<feature type="compositionally biased region" description="Low complexity" evidence="1">
    <location>
        <begin position="30"/>
        <end position="62"/>
    </location>
</feature>
<accession>A0ABS7ZAG6</accession>
<feature type="domain" description="Septum formation-related" evidence="4">
    <location>
        <begin position="218"/>
        <end position="315"/>
    </location>
</feature>
<protein>
    <submittedName>
        <fullName evidence="5">Septum formation family protein</fullName>
    </submittedName>
</protein>
<gene>
    <name evidence="5" type="ORF">LEP48_01605</name>
</gene>
<evidence type="ECO:0000256" key="2">
    <source>
        <dbReference type="SAM" id="Phobius"/>
    </source>
</evidence>
<organism evidence="5 6">
    <name type="scientific">Isoptericola luteus</name>
    <dbReference type="NCBI Taxonomy" id="2879484"/>
    <lineage>
        <taxon>Bacteria</taxon>
        <taxon>Bacillati</taxon>
        <taxon>Actinomycetota</taxon>
        <taxon>Actinomycetes</taxon>
        <taxon>Micrococcales</taxon>
        <taxon>Promicromonosporaceae</taxon>
        <taxon>Isoptericola</taxon>
    </lineage>
</organism>
<comment type="caution">
    <text evidence="5">The sequence shown here is derived from an EMBL/GenBank/DDBJ whole genome shotgun (WGS) entry which is preliminary data.</text>
</comment>
<keyword evidence="2" id="KW-0812">Transmembrane</keyword>
<dbReference type="EMBL" id="JAIXCQ010000001">
    <property type="protein sequence ID" value="MCA5892046.1"/>
    <property type="molecule type" value="Genomic_DNA"/>
</dbReference>
<feature type="domain" description="DUF4190" evidence="3">
    <location>
        <begin position="129"/>
        <end position="182"/>
    </location>
</feature>
<name>A0ABS7ZAG6_9MICO</name>
<evidence type="ECO:0000259" key="4">
    <source>
        <dbReference type="Pfam" id="PF13845"/>
    </source>
</evidence>
<dbReference type="InterPro" id="IPR026004">
    <property type="entry name" value="Septum_form"/>
</dbReference>
<evidence type="ECO:0000313" key="6">
    <source>
        <dbReference type="Proteomes" id="UP001319870"/>
    </source>
</evidence>
<dbReference type="Pfam" id="PF13845">
    <property type="entry name" value="Septum_form"/>
    <property type="match status" value="1"/>
</dbReference>
<evidence type="ECO:0000313" key="5">
    <source>
        <dbReference type="EMBL" id="MCA5892046.1"/>
    </source>
</evidence>
<dbReference type="RefSeq" id="WP_225563765.1">
    <property type="nucleotide sequence ID" value="NZ_JAIXCQ010000001.1"/>
</dbReference>
<feature type="transmembrane region" description="Helical" evidence="2">
    <location>
        <begin position="128"/>
        <end position="153"/>
    </location>
</feature>
<evidence type="ECO:0000259" key="3">
    <source>
        <dbReference type="Pfam" id="PF13828"/>
    </source>
</evidence>
<keyword evidence="2" id="KW-0472">Membrane</keyword>
<feature type="transmembrane region" description="Helical" evidence="2">
    <location>
        <begin position="165"/>
        <end position="191"/>
    </location>
</feature>
<proteinExistence type="predicted"/>
<evidence type="ECO:0000256" key="1">
    <source>
        <dbReference type="SAM" id="MobiDB-lite"/>
    </source>
</evidence>
<keyword evidence="6" id="KW-1185">Reference proteome</keyword>
<feature type="compositionally biased region" description="Low complexity" evidence="1">
    <location>
        <begin position="1"/>
        <end position="22"/>
    </location>
</feature>
<keyword evidence="2" id="KW-1133">Transmembrane helix</keyword>
<dbReference type="InterPro" id="IPR025241">
    <property type="entry name" value="DUF4190"/>
</dbReference>
<feature type="region of interest" description="Disordered" evidence="1">
    <location>
        <begin position="1"/>
        <end position="106"/>
    </location>
</feature>
<sequence>MPEPTTPADTTPDTTPEVAPDTTTRETVQDATPQDVADVPPVDAEPAATADGAPADEPVPAAEDARVDSPAATAGDAPADEEPSPEVPAPAGAETAPALPGAPVPPAGFGPPAGVVPPAPRPAGTDGVAIAALVTGILWMGVIAIGLGIAGLVRTRRSGRGGRGLAIAGIVLGSVGVVGWFALIGLAVAAWNSDDFREGFQSGWEGAQADAGLVLEVGSCIQLPADLADVTNLVHVDCASPHSAEVVGARELTADVYPGETEVLTTADEFCFDVASGYVSPDVDTSNLDVGYLYPTSVSWQLGDRSIDCWVQTMDGTPLTGSVAQ</sequence>
<dbReference type="Proteomes" id="UP001319870">
    <property type="component" value="Unassembled WGS sequence"/>
</dbReference>
<dbReference type="Pfam" id="PF13828">
    <property type="entry name" value="DUF4190"/>
    <property type="match status" value="1"/>
</dbReference>
<reference evidence="5 6" key="1">
    <citation type="submission" date="2021-09" db="EMBL/GenBank/DDBJ databases">
        <title>Isoptericola luteus sp. nov., a novel bacterium isolated from Harbin, the capital city of Heilongjiang province.</title>
        <authorList>
            <person name="Li J."/>
        </authorList>
    </citation>
    <scope>NUCLEOTIDE SEQUENCE [LARGE SCALE GENOMIC DNA]</scope>
    <source>
        <strain evidence="5 6">NEAU-Y5</strain>
    </source>
</reference>